<feature type="compositionally biased region" description="Basic and acidic residues" evidence="1">
    <location>
        <begin position="403"/>
        <end position="428"/>
    </location>
</feature>
<accession>A0A445ANM0</accession>
<feature type="compositionally biased region" description="Basic and acidic residues" evidence="1">
    <location>
        <begin position="318"/>
        <end position="331"/>
    </location>
</feature>
<feature type="region of interest" description="Disordered" evidence="1">
    <location>
        <begin position="532"/>
        <end position="559"/>
    </location>
</feature>
<evidence type="ECO:0000256" key="1">
    <source>
        <dbReference type="SAM" id="MobiDB-lite"/>
    </source>
</evidence>
<dbReference type="PANTHER" id="PTHR34403">
    <property type="entry name" value="TOL-PAL SYSTEM PROTEIN TOLA"/>
    <property type="match status" value="1"/>
</dbReference>
<dbReference type="Pfam" id="PF26130">
    <property type="entry name" value="PB1-like"/>
    <property type="match status" value="1"/>
</dbReference>
<feature type="compositionally biased region" description="Polar residues" evidence="1">
    <location>
        <begin position="152"/>
        <end position="174"/>
    </location>
</feature>
<dbReference type="AlphaFoldDB" id="A0A445ANM0"/>
<proteinExistence type="predicted"/>
<dbReference type="PANTHER" id="PTHR34403:SF14">
    <property type="entry name" value="OS05G0225800 PROTEIN"/>
    <property type="match status" value="1"/>
</dbReference>
<evidence type="ECO:0000259" key="2">
    <source>
        <dbReference type="Pfam" id="PF26130"/>
    </source>
</evidence>
<feature type="compositionally biased region" description="Acidic residues" evidence="1">
    <location>
        <begin position="433"/>
        <end position="444"/>
    </location>
</feature>
<feature type="region of interest" description="Disordered" evidence="1">
    <location>
        <begin position="403"/>
        <end position="449"/>
    </location>
</feature>
<organism evidence="3 4">
    <name type="scientific">Arachis hypogaea</name>
    <name type="common">Peanut</name>
    <dbReference type="NCBI Taxonomy" id="3818"/>
    <lineage>
        <taxon>Eukaryota</taxon>
        <taxon>Viridiplantae</taxon>
        <taxon>Streptophyta</taxon>
        <taxon>Embryophyta</taxon>
        <taxon>Tracheophyta</taxon>
        <taxon>Spermatophyta</taxon>
        <taxon>Magnoliopsida</taxon>
        <taxon>eudicotyledons</taxon>
        <taxon>Gunneridae</taxon>
        <taxon>Pentapetalae</taxon>
        <taxon>rosids</taxon>
        <taxon>fabids</taxon>
        <taxon>Fabales</taxon>
        <taxon>Fabaceae</taxon>
        <taxon>Papilionoideae</taxon>
        <taxon>50 kb inversion clade</taxon>
        <taxon>dalbergioids sensu lato</taxon>
        <taxon>Dalbergieae</taxon>
        <taxon>Pterocarpus clade</taxon>
        <taxon>Arachis</taxon>
    </lineage>
</organism>
<sequence>MDERITIVYHHGGNFVTKLNDSLVYDNDHTDELTGLDEDVLDVFSLRDYYKVLGYDNMVECWWLVPGRSMKSRLRALSHDKELVEMCFYAKNNGGTVHIYYEHGVSQPMVEEEAPELRELTPNTTGVENVVEGTTPSPKNNTPTSPSHIKSPINSTSEGPSNASSKSQPASASTPLLKEIPQPKPAHKPTPKPRPATKEKPQPTPKPKPAPKETPKPILKPGSKPKSTSKPAPKPNPTSNTIKSRPKSGPKPTPTPKSAFNPNPTPKSAHKSKSTSSKSIHTATRSSARLKGRVVGQKQDTGSKKTYVSLDDSNGSDSDSHDSYKSAEDSLYKPGAQDSSTESDIEGGLSTARLREFKLKHAPGAAWKKGNEKIVEEDDGLVVENSDEEVDWVQVLGNRENNKKSYDAYDPIHDDSGENDSWKSEELKTPLNSDEEWSDDDDADDVHPIFSEGGRFGELKLQVGMKFSNKNEFMDAVREFTIQEGRGIKFRRNESYRVRAICKWTMGEDEDMDEQKQGSQQEMTCWQVGKEIEEPGPITQKRQKDADEESSSVKKSKTETKLKRKYKEFTCTYCGTRGQTKRSCAHRKADDLASALVNAAAAVVAKEKGSNSGEGTDPANAATTNTQAAEINENAPLALGQAVADANASEIVLTQPTYSQPENQEHVVFGF</sequence>
<feature type="compositionally biased region" description="Low complexity" evidence="1">
    <location>
        <begin position="216"/>
        <end position="243"/>
    </location>
</feature>
<protein>
    <recommendedName>
        <fullName evidence="2">PB1-like domain-containing protein</fullName>
    </recommendedName>
</protein>
<evidence type="ECO:0000313" key="4">
    <source>
        <dbReference type="Proteomes" id="UP000289738"/>
    </source>
</evidence>
<feature type="compositionally biased region" description="Low complexity" evidence="1">
    <location>
        <begin position="274"/>
        <end position="284"/>
    </location>
</feature>
<evidence type="ECO:0000313" key="3">
    <source>
        <dbReference type="EMBL" id="RYR27995.1"/>
    </source>
</evidence>
<feature type="compositionally biased region" description="Low complexity" evidence="1">
    <location>
        <begin position="123"/>
        <end position="147"/>
    </location>
</feature>
<dbReference type="Proteomes" id="UP000289738">
    <property type="component" value="Chromosome B01"/>
</dbReference>
<reference evidence="3 4" key="1">
    <citation type="submission" date="2019-01" db="EMBL/GenBank/DDBJ databases">
        <title>Sequencing of cultivated peanut Arachis hypogaea provides insights into genome evolution and oil improvement.</title>
        <authorList>
            <person name="Chen X."/>
        </authorList>
    </citation>
    <scope>NUCLEOTIDE SEQUENCE [LARGE SCALE GENOMIC DNA]</scope>
    <source>
        <strain evidence="4">cv. Fuhuasheng</strain>
        <tissue evidence="3">Leaves</tissue>
    </source>
</reference>
<comment type="caution">
    <text evidence="3">The sequence shown here is derived from an EMBL/GenBank/DDBJ whole genome shotgun (WGS) entry which is preliminary data.</text>
</comment>
<dbReference type="InterPro" id="IPR058594">
    <property type="entry name" value="PB1-like_dom_pln"/>
</dbReference>
<feature type="region of interest" description="Disordered" evidence="1">
    <location>
        <begin position="110"/>
        <end position="347"/>
    </location>
</feature>
<feature type="domain" description="PB1-like" evidence="2">
    <location>
        <begin position="1"/>
        <end position="103"/>
    </location>
</feature>
<dbReference type="EMBL" id="SDMP01000011">
    <property type="protein sequence ID" value="RYR27995.1"/>
    <property type="molecule type" value="Genomic_DNA"/>
</dbReference>
<gene>
    <name evidence="3" type="ORF">Ahy_B01g052076</name>
</gene>
<name>A0A445ANM0_ARAHY</name>
<dbReference type="InterPro" id="IPR050972">
    <property type="entry name" value="SDr-like"/>
</dbReference>
<keyword evidence="4" id="KW-1185">Reference proteome</keyword>